<gene>
    <name evidence="6" type="ORF">BN9_043210</name>
</gene>
<evidence type="ECO:0000259" key="4">
    <source>
        <dbReference type="Pfam" id="PF16399"/>
    </source>
</evidence>
<dbReference type="Pfam" id="PF21143">
    <property type="entry name" value="Aquarius_N_2nd"/>
    <property type="match status" value="1"/>
</dbReference>
<dbReference type="InterPro" id="IPR032174">
    <property type="entry name" value="Aquarius_N"/>
</dbReference>
<keyword evidence="7" id="KW-1185">Reference proteome</keyword>
<reference evidence="6 7" key="1">
    <citation type="submission" date="2012-05" db="EMBL/GenBank/DDBJ databases">
        <title>Recombination and specialization in a pathogen metapopulation.</title>
        <authorList>
            <person name="Gardiner A."/>
            <person name="Kemen E."/>
            <person name="Schultz-Larsen T."/>
            <person name="MacLean D."/>
            <person name="Van Oosterhout C."/>
            <person name="Jones J.D.G."/>
        </authorList>
    </citation>
    <scope>NUCLEOTIDE SEQUENCE [LARGE SCALE GENOMIC DNA]</scope>
    <source>
        <strain evidence="6 7">Ac Nc2</strain>
    </source>
</reference>
<dbReference type="InterPro" id="IPR041677">
    <property type="entry name" value="DNA2/NAM7_AAA_11"/>
</dbReference>
<feature type="region of interest" description="Disordered" evidence="1">
    <location>
        <begin position="198"/>
        <end position="222"/>
    </location>
</feature>
<dbReference type="Proteomes" id="UP000053237">
    <property type="component" value="Unassembled WGS sequence"/>
</dbReference>
<feature type="region of interest" description="Disordered" evidence="1">
    <location>
        <begin position="1409"/>
        <end position="1447"/>
    </location>
</feature>
<dbReference type="Pfam" id="PF16399">
    <property type="entry name" value="Aquarius_N_1st"/>
    <property type="match status" value="1"/>
</dbReference>
<evidence type="ECO:0008006" key="8">
    <source>
        <dbReference type="Google" id="ProtNLM"/>
    </source>
</evidence>
<accession>A0A024GB33</accession>
<evidence type="ECO:0000256" key="1">
    <source>
        <dbReference type="SAM" id="MobiDB-lite"/>
    </source>
</evidence>
<dbReference type="InParanoid" id="A0A024GB33"/>
<dbReference type="InterPro" id="IPR045055">
    <property type="entry name" value="DNA2/NAM7-like"/>
</dbReference>
<dbReference type="OrthoDB" id="1879at2759"/>
<dbReference type="PANTHER" id="PTHR10887:SF5">
    <property type="entry name" value="RNA HELICASE AQUARIUS"/>
    <property type="match status" value="1"/>
</dbReference>
<evidence type="ECO:0000313" key="7">
    <source>
        <dbReference type="Proteomes" id="UP000053237"/>
    </source>
</evidence>
<comment type="caution">
    <text evidence="6">The sequence shown here is derived from an EMBL/GenBank/DDBJ whole genome shotgun (WGS) entry which is preliminary data.</text>
</comment>
<dbReference type="GO" id="GO:0004386">
    <property type="term" value="F:helicase activity"/>
    <property type="evidence" value="ECO:0007669"/>
    <property type="project" value="InterPro"/>
</dbReference>
<dbReference type="EMBL" id="CAIX01000051">
    <property type="protein sequence ID" value="CCI43537.1"/>
    <property type="molecule type" value="Genomic_DNA"/>
</dbReference>
<dbReference type="GO" id="GO:0071013">
    <property type="term" value="C:catalytic step 2 spliceosome"/>
    <property type="evidence" value="ECO:0007669"/>
    <property type="project" value="TreeGrafter"/>
</dbReference>
<dbReference type="CDD" id="cd18808">
    <property type="entry name" value="SF1_C_Upf1"/>
    <property type="match status" value="1"/>
</dbReference>
<dbReference type="GO" id="GO:0003729">
    <property type="term" value="F:mRNA binding"/>
    <property type="evidence" value="ECO:0007669"/>
    <property type="project" value="TreeGrafter"/>
</dbReference>
<sequence>MSNQIDFEALFSQLKFAKPSALLKEIDSLYNKCLQNASISELHGVIDALNACNYFKEYLWSDDAFESIAASKTDSKSKSWVISVILSFITQFSKQKNDSTAQNFAFESFCGVYKKKSKFSIFFSNLLQLKCSPTPQIWSLIEEVFIVQFLILSFQYLNVEIVAENALPMVSISLWNDLTETQRELEFQQCPKLKKHWENSIKQSKLSSSTPRKSKQTRANRPECSHAQFFTRLLDELISRLQRSNQEEERLEFLYMNLFLILLVDLLGQIPTRRFLQCVLKRKHLLMHLHSSQLVQTLSKSCDSRDLKLHNQLVGQLQILLYHFPLDSQSGKTLSSKAWKRVQLESIQRLQQCSWQSCFQDTDLEQLACMATGEIVDRMIWKEWLEQFCVKGNRKYLHTLGSQLGIFGNEKEADTLTIQQLIACFLDEYCDIDKGLQSVEGSTLIIHEAKSAFFTELELWSDENSEEIVCGNQQSRLFPVAAIRKLGLQFLNVSDHLSRALALYRLEALHHSRQFLEATIPRLNMIRTLQHGEGSDSTFSTRFRGFSANAVALRSPLRIVKVARPLLGESFPSSVHARLEIELDHRHSLKEFDNFRADEVVYLVSIRAPNDEVEELARDMQGESTSSKSVDTSNYSDIPFPEEYGILYVRGGSLVSIHDERGVELTAEHPNGKGRVRQLVVALDGVQYKRDLEQQTMEAYEQANLLIRSHDGRVYEKVLEILQSRMAVIEDPVEEEEHALCVDQSRTLPAWLYDLFLGYEHPSLADYRAIAKQKGLSIIDFPLYHTLNNGVEAMDAFRTAEKNIVFQDVASKEVISAAQEAYPPFKYSENLFNGEITIYAHKQEASKVSTHLCYTPNQVKAIVNGMGEGLTLISGPPGTGKTTIATQLISNLYHSIPRTEKILILTQSNTALFDIHRTLLSLDKGMRPEEVVQLTQSDDPTEIETNVKGRVDWLLEHRVSLLQQVNSLIEWLWATNDAGDMKEVAASASYSCENAMYFYQFHVQPLLQLKQSQDTSRLTACFEQNHQRSPASQSELEEFAAHWEWIFSEIAALQPFEVLRSAKQREDWYLIHHARVIGVNVAHVASHYLHLCSLGLGISTIIMDEACQINELDSLLALSLAFGEMHSTTKSIHLKRLILIGDPIQKVPILHHPLLQAYGNFNQSFFMRMIRLGAVPIPLMDQVTSRQRIVDLYRWRYAETAIFGGLALEDHTIAQCNKRFQLENPGFTHVAQFIHLPEGTETRISSQSYVNEAEALFLTALVKYMWKIGYPAEIITILTPYRAQRELMTRYVVEAWRDHINSDQVRPKSVISTIDDYQSQQNDFVLVSMVRTTEWSVDRCRATCLFSRARLGLYMIGNIQTMLMSIELEPFIRRLLSIPPATGDQVDKLEEQQILEASTLMLLPDERFSETGVTRPPAEDQMTPSKAKRSTPRKKTPTKKRKVTTNASLSSKCVRIEKGLAELEIIVSSL</sequence>
<dbReference type="Gene3D" id="3.40.50.300">
    <property type="entry name" value="P-loop containing nucleotide triphosphate hydrolases"/>
    <property type="match status" value="2"/>
</dbReference>
<evidence type="ECO:0000313" key="6">
    <source>
        <dbReference type="EMBL" id="CCI43537.1"/>
    </source>
</evidence>
<feature type="domain" description="DNA2/NAM7 helicase helicase" evidence="2">
    <location>
        <begin position="858"/>
        <end position="1149"/>
    </location>
</feature>
<dbReference type="STRING" id="65357.A0A024GB33"/>
<dbReference type="SUPFAM" id="SSF52540">
    <property type="entry name" value="P-loop containing nucleoside triphosphate hydrolases"/>
    <property type="match status" value="1"/>
</dbReference>
<feature type="compositionally biased region" description="Basic residues" evidence="1">
    <location>
        <begin position="1426"/>
        <end position="1443"/>
    </location>
</feature>
<name>A0A024GB33_9STRA</name>
<dbReference type="InterPro" id="IPR048966">
    <property type="entry name" value="Aquarius_b-barrel"/>
</dbReference>
<evidence type="ECO:0000259" key="2">
    <source>
        <dbReference type="Pfam" id="PF13086"/>
    </source>
</evidence>
<evidence type="ECO:0000259" key="5">
    <source>
        <dbReference type="Pfam" id="PF21143"/>
    </source>
</evidence>
<feature type="compositionally biased region" description="Polar residues" evidence="1">
    <location>
        <begin position="200"/>
        <end position="211"/>
    </location>
</feature>
<feature type="domain" description="RNA helicase aquarius beta-barrel" evidence="5">
    <location>
        <begin position="538"/>
        <end position="708"/>
    </location>
</feature>
<organism evidence="6 7">
    <name type="scientific">Albugo candida</name>
    <dbReference type="NCBI Taxonomy" id="65357"/>
    <lineage>
        <taxon>Eukaryota</taxon>
        <taxon>Sar</taxon>
        <taxon>Stramenopiles</taxon>
        <taxon>Oomycota</taxon>
        <taxon>Peronosporomycetes</taxon>
        <taxon>Albuginales</taxon>
        <taxon>Albuginaceae</taxon>
        <taxon>Albugo</taxon>
    </lineage>
</organism>
<dbReference type="InterPro" id="IPR047187">
    <property type="entry name" value="SF1_C_Upf1"/>
</dbReference>
<dbReference type="InterPro" id="IPR041679">
    <property type="entry name" value="DNA2/NAM7-like_C"/>
</dbReference>
<proteinExistence type="predicted"/>
<dbReference type="Pfam" id="PF13086">
    <property type="entry name" value="AAA_11"/>
    <property type="match status" value="1"/>
</dbReference>
<dbReference type="Pfam" id="PF13087">
    <property type="entry name" value="AAA_12"/>
    <property type="match status" value="1"/>
</dbReference>
<feature type="domain" description="DNA2/NAM7 helicase-like C-terminal" evidence="3">
    <location>
        <begin position="1162"/>
        <end position="1359"/>
    </location>
</feature>
<feature type="domain" description="RNA helicase aquarius N-terminal" evidence="4">
    <location>
        <begin position="45"/>
        <end position="416"/>
    </location>
</feature>
<dbReference type="InterPro" id="IPR027417">
    <property type="entry name" value="P-loop_NTPase"/>
</dbReference>
<dbReference type="PANTHER" id="PTHR10887">
    <property type="entry name" value="DNA2/NAM7 HELICASE FAMILY"/>
    <property type="match status" value="1"/>
</dbReference>
<protein>
    <recommendedName>
        <fullName evidence="8">AAA+ ATPase domain-containing protein</fullName>
    </recommendedName>
</protein>
<evidence type="ECO:0000259" key="3">
    <source>
        <dbReference type="Pfam" id="PF13087"/>
    </source>
</evidence>